<evidence type="ECO:0008006" key="3">
    <source>
        <dbReference type="Google" id="ProtNLM"/>
    </source>
</evidence>
<gene>
    <name evidence="1" type="ORF">LEP1GSC186_4680</name>
</gene>
<name>M6U948_9LEPT</name>
<proteinExistence type="predicted"/>
<evidence type="ECO:0000313" key="1">
    <source>
        <dbReference type="EMBL" id="EMO41010.1"/>
    </source>
</evidence>
<protein>
    <recommendedName>
        <fullName evidence="3">Alpha/beta hydrolase</fullName>
    </recommendedName>
</protein>
<dbReference type="Proteomes" id="UP000012153">
    <property type="component" value="Unassembled WGS sequence"/>
</dbReference>
<dbReference type="InterPro" id="IPR029058">
    <property type="entry name" value="AB_hydrolase_fold"/>
</dbReference>
<dbReference type="SUPFAM" id="SSF53474">
    <property type="entry name" value="alpha/beta-Hydrolases"/>
    <property type="match status" value="1"/>
</dbReference>
<accession>M6U948</accession>
<organism evidence="1 2">
    <name type="scientific">Leptospira noguchii serovar Autumnalis str. ZUN142</name>
    <dbReference type="NCBI Taxonomy" id="1085540"/>
    <lineage>
        <taxon>Bacteria</taxon>
        <taxon>Pseudomonadati</taxon>
        <taxon>Spirochaetota</taxon>
        <taxon>Spirochaetia</taxon>
        <taxon>Leptospirales</taxon>
        <taxon>Leptospiraceae</taxon>
        <taxon>Leptospira</taxon>
    </lineage>
</organism>
<dbReference type="EMBL" id="AHOP02000024">
    <property type="protein sequence ID" value="EMO41010.1"/>
    <property type="molecule type" value="Genomic_DNA"/>
</dbReference>
<evidence type="ECO:0000313" key="2">
    <source>
        <dbReference type="Proteomes" id="UP000012153"/>
    </source>
</evidence>
<dbReference type="Gene3D" id="3.40.50.1820">
    <property type="entry name" value="alpha/beta hydrolase"/>
    <property type="match status" value="1"/>
</dbReference>
<sequence>MSYTSRAMEKKDRIPYKPTQPSMDLSKLLVRFAKDTSVGTLEMVRSVLSESLDWSSKRLSELSGAPLVQNTSLAEFFFKSGEALKNAGEKTEQGLTDSLISTANAMQVALVALENADEVVKRALFENIPVSSIVGESFAGVVTTSQIQASFRLGGKDTEYQEILMDWKNSKLPRLILCIPGLFCDEGLWNTSGEVPLSETMKECGYYPIYLRFNPGIHLSTNAKKMLDLVENLLNTPELKDETLDVISYSQGGLIFRSALNQSKQNGSQFSKKIRHALVINSPDGGSYIEKIGFWLGLGAESLPILPVHILGFIGNQRSDAIKDLSHGIIREEDWIQNDQMKRYLNDLYFGELDDVNATQVYSLVTKTESRWSSWIGDGIVEKPSLTLLSDKVYRKKSNPQSRVHCLFGTSHYQVLAHPQTSEILRMVLSD</sequence>
<dbReference type="AlphaFoldDB" id="M6U948"/>
<comment type="caution">
    <text evidence="1">The sequence shown here is derived from an EMBL/GenBank/DDBJ whole genome shotgun (WGS) entry which is preliminary data.</text>
</comment>
<reference evidence="1 2" key="1">
    <citation type="submission" date="2013-01" db="EMBL/GenBank/DDBJ databases">
        <authorList>
            <person name="Harkins D.M."/>
            <person name="Durkin A.S."/>
            <person name="Brinkac L.M."/>
            <person name="Haft D.H."/>
            <person name="Selengut J.D."/>
            <person name="Sanka R."/>
            <person name="DePew J."/>
            <person name="Purushe J."/>
            <person name="Matthias M.A."/>
            <person name="Vinetz J.M."/>
            <person name="Sutton G.G."/>
            <person name="Nierman W.C."/>
            <person name="Fouts D.E."/>
        </authorList>
    </citation>
    <scope>NUCLEOTIDE SEQUENCE [LARGE SCALE GENOMIC DNA]</scope>
    <source>
        <strain evidence="1 2">ZUN142</strain>
    </source>
</reference>